<dbReference type="PANTHER" id="PTHR13561:SF20">
    <property type="entry name" value="DNA TOPOISOMERASE 2-BINDING PROTEIN 1"/>
    <property type="match status" value="1"/>
</dbReference>
<feature type="domain" description="BRCT" evidence="3">
    <location>
        <begin position="185"/>
        <end position="274"/>
    </location>
</feature>
<name>A0AAV4R6D5_CAEEX</name>
<dbReference type="GO" id="GO:0006270">
    <property type="term" value="P:DNA replication initiation"/>
    <property type="evidence" value="ECO:0007669"/>
    <property type="project" value="TreeGrafter"/>
</dbReference>
<keyword evidence="1" id="KW-0677">Repeat</keyword>
<dbReference type="Pfam" id="PF12738">
    <property type="entry name" value="PTCB-BRCT"/>
    <property type="match status" value="1"/>
</dbReference>
<feature type="region of interest" description="Disordered" evidence="2">
    <location>
        <begin position="344"/>
        <end position="367"/>
    </location>
</feature>
<dbReference type="InterPro" id="IPR001357">
    <property type="entry name" value="BRCT_dom"/>
</dbReference>
<dbReference type="PANTHER" id="PTHR13561">
    <property type="entry name" value="DNA REPLICATION REGULATOR DPB11-RELATED"/>
    <property type="match status" value="1"/>
</dbReference>
<dbReference type="AlphaFoldDB" id="A0AAV4R6D5"/>
<comment type="caution">
    <text evidence="4">The sequence shown here is derived from an EMBL/GenBank/DDBJ whole genome shotgun (WGS) entry which is preliminary data.</text>
</comment>
<accession>A0AAV4R6D5</accession>
<dbReference type="Gene3D" id="3.40.50.10190">
    <property type="entry name" value="BRCT domain"/>
    <property type="match status" value="3"/>
</dbReference>
<feature type="compositionally biased region" description="Polar residues" evidence="2">
    <location>
        <begin position="353"/>
        <end position="365"/>
    </location>
</feature>
<dbReference type="GO" id="GO:0033314">
    <property type="term" value="P:mitotic DNA replication checkpoint signaling"/>
    <property type="evidence" value="ECO:0007669"/>
    <property type="project" value="TreeGrafter"/>
</dbReference>
<dbReference type="PROSITE" id="PS50172">
    <property type="entry name" value="BRCT"/>
    <property type="match status" value="2"/>
</dbReference>
<evidence type="ECO:0000313" key="4">
    <source>
        <dbReference type="EMBL" id="GIY17020.1"/>
    </source>
</evidence>
<feature type="domain" description="BRCT" evidence="3">
    <location>
        <begin position="28"/>
        <end position="117"/>
    </location>
</feature>
<dbReference type="SMART" id="SM00292">
    <property type="entry name" value="BRCT"/>
    <property type="match status" value="2"/>
</dbReference>
<reference evidence="4 5" key="1">
    <citation type="submission" date="2021-06" db="EMBL/GenBank/DDBJ databases">
        <title>Caerostris extrusa draft genome.</title>
        <authorList>
            <person name="Kono N."/>
            <person name="Arakawa K."/>
        </authorList>
    </citation>
    <scope>NUCLEOTIDE SEQUENCE [LARGE SCALE GENOMIC DNA]</scope>
</reference>
<dbReference type="CDD" id="cd17731">
    <property type="entry name" value="BRCT_TopBP1_rpt2_like"/>
    <property type="match status" value="1"/>
</dbReference>
<dbReference type="Proteomes" id="UP001054945">
    <property type="component" value="Unassembled WGS sequence"/>
</dbReference>
<evidence type="ECO:0000313" key="5">
    <source>
        <dbReference type="Proteomes" id="UP001054945"/>
    </source>
</evidence>
<evidence type="ECO:0000256" key="1">
    <source>
        <dbReference type="ARBA" id="ARBA00022737"/>
    </source>
</evidence>
<evidence type="ECO:0000256" key="2">
    <source>
        <dbReference type="SAM" id="MobiDB-lite"/>
    </source>
</evidence>
<dbReference type="InterPro" id="IPR036420">
    <property type="entry name" value="BRCT_dom_sf"/>
</dbReference>
<sequence>MTPEWVNDVWENSQYQQIHATDSSYNKYKYPVFKGLVVTVSQLSVDERSTVQSLIEQNGGSYLAPLKANKTTHLVLTEPVDNKYIYAKNWKIYCVNVNWIYDSLKSGYSKDENLYKIDDSSQPKRSTPNRDLTCSELPLVDCSAITNISTVTHLDETVRSETSIACRKGSWVSALESFDLSSLPKYGQFLDGCKIFLTGFISIHLDILRKIVNAGGEMRFNMYSESVTHVVCGDLNEFLQTYNSCPVKPFVASINWLLECCKTEILQDEKHFLCMESSLLTPEKEIPEIKFNNMSQTSKPQFKNEDVPCQNLTAIFSQYVREECDSNNQDKNSNNSSVAKQFVGDNKEEPGSQAKSNSEETNIDNQEVDFVDLADDVPTSSSMQLFAGLNNDITFCKADIAIVPALCNDYITHAANIVTNCWLQKCIEESRIYEFDENELFKPIVIPPGKKPFESCDICESVHWY</sequence>
<dbReference type="FunFam" id="3.40.50.10190:FF:000010">
    <property type="entry name" value="DNA topoisomerase II binding protein 1"/>
    <property type="match status" value="1"/>
</dbReference>
<dbReference type="EMBL" id="BPLR01007453">
    <property type="protein sequence ID" value="GIY17020.1"/>
    <property type="molecule type" value="Genomic_DNA"/>
</dbReference>
<evidence type="ECO:0000259" key="3">
    <source>
        <dbReference type="PROSITE" id="PS50172"/>
    </source>
</evidence>
<organism evidence="4 5">
    <name type="scientific">Caerostris extrusa</name>
    <name type="common">Bark spider</name>
    <name type="synonym">Caerostris bankana</name>
    <dbReference type="NCBI Taxonomy" id="172846"/>
    <lineage>
        <taxon>Eukaryota</taxon>
        <taxon>Metazoa</taxon>
        <taxon>Ecdysozoa</taxon>
        <taxon>Arthropoda</taxon>
        <taxon>Chelicerata</taxon>
        <taxon>Arachnida</taxon>
        <taxon>Araneae</taxon>
        <taxon>Araneomorphae</taxon>
        <taxon>Entelegynae</taxon>
        <taxon>Araneoidea</taxon>
        <taxon>Araneidae</taxon>
        <taxon>Caerostris</taxon>
    </lineage>
</organism>
<proteinExistence type="predicted"/>
<dbReference type="SUPFAM" id="SSF52113">
    <property type="entry name" value="BRCT domain"/>
    <property type="match status" value="2"/>
</dbReference>
<dbReference type="CDD" id="cd17718">
    <property type="entry name" value="BRCT_TopBP1_rpt3"/>
    <property type="match status" value="1"/>
</dbReference>
<keyword evidence="5" id="KW-1185">Reference proteome</keyword>
<dbReference type="GO" id="GO:0007095">
    <property type="term" value="P:mitotic G2 DNA damage checkpoint signaling"/>
    <property type="evidence" value="ECO:0007669"/>
    <property type="project" value="TreeGrafter"/>
</dbReference>
<gene>
    <name evidence="4" type="primary">topbp1-A</name>
    <name evidence="4" type="ORF">CEXT_296701</name>
</gene>
<protein>
    <submittedName>
        <fullName evidence="4">DNA topoisomerase 2-binding protein 1-A</fullName>
    </submittedName>
</protein>
<dbReference type="InterPro" id="IPR059215">
    <property type="entry name" value="BRCT2_TopBP1-like"/>
</dbReference>